<reference evidence="1 2" key="1">
    <citation type="submission" date="2024-08" db="EMBL/GenBank/DDBJ databases">
        <title>Whole-genome sequencing of halo(alkali)philic microorganisms from hypersaline lakes.</title>
        <authorList>
            <person name="Sorokin D.Y."/>
            <person name="Merkel A.Y."/>
            <person name="Messina E."/>
            <person name="Yakimov M."/>
        </authorList>
    </citation>
    <scope>NUCLEOTIDE SEQUENCE [LARGE SCALE GENOMIC DNA]</scope>
    <source>
        <strain evidence="1 2">AB-hyl4</strain>
    </source>
</reference>
<dbReference type="Proteomes" id="UP001575105">
    <property type="component" value="Unassembled WGS sequence"/>
</dbReference>
<evidence type="ECO:0000313" key="1">
    <source>
        <dbReference type="EMBL" id="MFA9479011.1"/>
    </source>
</evidence>
<protein>
    <recommendedName>
        <fullName evidence="3">SprT-like family protein</fullName>
    </recommendedName>
</protein>
<dbReference type="RefSeq" id="WP_425345928.1">
    <property type="nucleotide sequence ID" value="NZ_JBGUBD010000006.1"/>
</dbReference>
<comment type="caution">
    <text evidence="1">The sequence shown here is derived from an EMBL/GenBank/DDBJ whole genome shotgun (WGS) entry which is preliminary data.</text>
</comment>
<gene>
    <name evidence="1" type="ORF">ACERK3_12015</name>
</gene>
<sequence length="151" mass="16902">MSDHPKQYETRNAGLGTSPCPVDRWLDRFALDRFIHGETAHVVRALPETVQRDLMDDPAFMLCDYDPTTGEGVSVPMSAPSRDSCSRSVVLKRTLARRPRPFVHWLIAHELAHAHLRNAGRWPDEDPELAADALAAAWGFPRPATRPQARG</sequence>
<name>A0ABV4U5Y1_9BACT</name>
<organism evidence="1 2">
    <name type="scientific">Natronomicrosphaera hydrolytica</name>
    <dbReference type="NCBI Taxonomy" id="3242702"/>
    <lineage>
        <taxon>Bacteria</taxon>
        <taxon>Pseudomonadati</taxon>
        <taxon>Planctomycetota</taxon>
        <taxon>Phycisphaerae</taxon>
        <taxon>Phycisphaerales</taxon>
        <taxon>Phycisphaeraceae</taxon>
        <taxon>Natronomicrosphaera</taxon>
    </lineage>
</organism>
<keyword evidence="2" id="KW-1185">Reference proteome</keyword>
<evidence type="ECO:0008006" key="3">
    <source>
        <dbReference type="Google" id="ProtNLM"/>
    </source>
</evidence>
<accession>A0ABV4U5Y1</accession>
<evidence type="ECO:0000313" key="2">
    <source>
        <dbReference type="Proteomes" id="UP001575105"/>
    </source>
</evidence>
<dbReference type="EMBL" id="JBGUBD010000006">
    <property type="protein sequence ID" value="MFA9479011.1"/>
    <property type="molecule type" value="Genomic_DNA"/>
</dbReference>
<proteinExistence type="predicted"/>